<gene>
    <name evidence="1" type="ORF">CYMTET_13066</name>
</gene>
<dbReference type="Proteomes" id="UP001190700">
    <property type="component" value="Unassembled WGS sequence"/>
</dbReference>
<proteinExistence type="predicted"/>
<name>A0AAE0LB86_9CHLO</name>
<evidence type="ECO:0000313" key="1">
    <source>
        <dbReference type="EMBL" id="KAK3279031.1"/>
    </source>
</evidence>
<accession>A0AAE0LB86</accession>
<evidence type="ECO:0000313" key="2">
    <source>
        <dbReference type="Proteomes" id="UP001190700"/>
    </source>
</evidence>
<dbReference type="AlphaFoldDB" id="A0AAE0LB86"/>
<organism evidence="1 2">
    <name type="scientific">Cymbomonas tetramitiformis</name>
    <dbReference type="NCBI Taxonomy" id="36881"/>
    <lineage>
        <taxon>Eukaryota</taxon>
        <taxon>Viridiplantae</taxon>
        <taxon>Chlorophyta</taxon>
        <taxon>Pyramimonadophyceae</taxon>
        <taxon>Pyramimonadales</taxon>
        <taxon>Pyramimonadaceae</taxon>
        <taxon>Cymbomonas</taxon>
    </lineage>
</organism>
<reference evidence="1 2" key="1">
    <citation type="journal article" date="2015" name="Genome Biol. Evol.">
        <title>Comparative Genomics of a Bacterivorous Green Alga Reveals Evolutionary Causalities and Consequences of Phago-Mixotrophic Mode of Nutrition.</title>
        <authorList>
            <person name="Burns J.A."/>
            <person name="Paasch A."/>
            <person name="Narechania A."/>
            <person name="Kim E."/>
        </authorList>
    </citation>
    <scope>NUCLEOTIDE SEQUENCE [LARGE SCALE GENOMIC DNA]</scope>
    <source>
        <strain evidence="1 2">PLY_AMNH</strain>
    </source>
</reference>
<keyword evidence="2" id="KW-1185">Reference proteome</keyword>
<protein>
    <submittedName>
        <fullName evidence="1">Uncharacterized protein</fullName>
    </submittedName>
</protein>
<sequence length="190" mass="21609">MLYFEYFIIHIKARDNNELAPYRTVYKEAYRVEVQEEIDPLGYECTAFPQDTLIGRIWRTLITLAIMKPISLIFEALYAMAWTPEVSSHWLTSTAAKKKVAAGGAPPSRSWRDTARHVYAAWMLRNSCVGRGLRWVLLAHIHLLRAVMCPVQVSTHCHRAGAVIPCPPMHCEVKLGGKMRQAEAVLTRCD</sequence>
<comment type="caution">
    <text evidence="1">The sequence shown here is derived from an EMBL/GenBank/DDBJ whole genome shotgun (WGS) entry which is preliminary data.</text>
</comment>
<dbReference type="EMBL" id="LGRX02005166">
    <property type="protein sequence ID" value="KAK3279031.1"/>
    <property type="molecule type" value="Genomic_DNA"/>
</dbReference>